<evidence type="ECO:0000313" key="1">
    <source>
        <dbReference type="EMBL" id="KKI98630.1"/>
    </source>
</evidence>
<accession>A0A0M2PPY6</accession>
<keyword evidence="2" id="KW-1185">Reference proteome</keyword>
<dbReference type="eggNOG" id="ENOG5032UX3">
    <property type="taxonomic scope" value="Bacteria"/>
</dbReference>
<organism evidence="1 2">
    <name type="scientific">Prochlorothrix hollandica PCC 9006 = CALU 1027</name>
    <dbReference type="NCBI Taxonomy" id="317619"/>
    <lineage>
        <taxon>Bacteria</taxon>
        <taxon>Bacillati</taxon>
        <taxon>Cyanobacteriota</taxon>
        <taxon>Cyanophyceae</taxon>
        <taxon>Prochlorotrichales</taxon>
        <taxon>Prochlorotrichaceae</taxon>
        <taxon>Prochlorothrix</taxon>
    </lineage>
</organism>
<dbReference type="Proteomes" id="UP000034681">
    <property type="component" value="Unassembled WGS sequence"/>
</dbReference>
<proteinExistence type="predicted"/>
<dbReference type="EMBL" id="AJTX02000007">
    <property type="protein sequence ID" value="KKI98630.1"/>
    <property type="molecule type" value="Genomic_DNA"/>
</dbReference>
<evidence type="ECO:0000313" key="2">
    <source>
        <dbReference type="Proteomes" id="UP000034681"/>
    </source>
</evidence>
<dbReference type="OrthoDB" id="564104at2"/>
<comment type="caution">
    <text evidence="1">The sequence shown here is derived from an EMBL/GenBank/DDBJ whole genome shotgun (WGS) entry which is preliminary data.</text>
</comment>
<reference evidence="1" key="1">
    <citation type="submission" date="2012-04" db="EMBL/GenBank/DDBJ databases">
        <authorList>
            <person name="Borisov I.G."/>
            <person name="Ivanikova N.V."/>
            <person name="Pinevich A.V."/>
        </authorList>
    </citation>
    <scope>NUCLEOTIDE SEQUENCE [LARGE SCALE GENOMIC DNA]</scope>
    <source>
        <strain evidence="1">CALU 1027</strain>
    </source>
</reference>
<protein>
    <submittedName>
        <fullName evidence="1">Uncharacterized protein</fullName>
    </submittedName>
</protein>
<gene>
    <name evidence="1" type="ORF">PROH_17265</name>
</gene>
<dbReference type="AlphaFoldDB" id="A0A0M2PPY6"/>
<name>A0A0M2PPY6_PROHO</name>
<dbReference type="RefSeq" id="WP_016923928.1">
    <property type="nucleotide sequence ID" value="NZ_KB235936.1"/>
</dbReference>
<sequence length="278" mass="30920">MSRTVIPIDEAFFNDGYWYVLSSTSLGGSQYTAKEVADILQVPLGSDAGGHSDADGAIAQLQSLLGRGVCLPLYFPADCSLDDSVVVLGDLSDREEAEWLGRLQGKLEIPCGEFVVMGGSLEEDLEVMTKHFTAPNPHFQFFQKIKVAPGTYLVEVYAFLGSTTVNELIDCELIKPKHLTAAEQALVNEPLDQWWNRTRPQEPHPPWLVNYLEEGYVDCEQDDGDGDGDLVEYIIRLTPAQGEIPVPPLDPEVHWCGVFEMRKPDRCPQGLRRRDLLA</sequence>